<proteinExistence type="predicted"/>
<gene>
    <name evidence="2" type="ORF">RQP53_02285</name>
</gene>
<comment type="caution">
    <text evidence="2">The sequence shown here is derived from an EMBL/GenBank/DDBJ whole genome shotgun (WGS) entry which is preliminary data.</text>
</comment>
<protein>
    <submittedName>
        <fullName evidence="2">DUF1579 domain-containing protein</fullName>
    </submittedName>
</protein>
<reference evidence="2" key="1">
    <citation type="submission" date="2023-09" db="EMBL/GenBank/DDBJ databases">
        <title>Paucibacter sp. APW11 Genome sequencing and assembly.</title>
        <authorList>
            <person name="Kim I."/>
        </authorList>
    </citation>
    <scope>NUCLEOTIDE SEQUENCE</scope>
    <source>
        <strain evidence="2">APW11</strain>
    </source>
</reference>
<organism evidence="2 3">
    <name type="scientific">Roseateles aquae</name>
    <dbReference type="NCBI Taxonomy" id="3077235"/>
    <lineage>
        <taxon>Bacteria</taxon>
        <taxon>Pseudomonadati</taxon>
        <taxon>Pseudomonadota</taxon>
        <taxon>Betaproteobacteria</taxon>
        <taxon>Burkholderiales</taxon>
        <taxon>Sphaerotilaceae</taxon>
        <taxon>Roseateles</taxon>
    </lineage>
</organism>
<evidence type="ECO:0000313" key="3">
    <source>
        <dbReference type="Proteomes" id="UP001246372"/>
    </source>
</evidence>
<feature type="region of interest" description="Disordered" evidence="1">
    <location>
        <begin position="1"/>
        <end position="23"/>
    </location>
</feature>
<evidence type="ECO:0000256" key="1">
    <source>
        <dbReference type="SAM" id="MobiDB-lite"/>
    </source>
</evidence>
<dbReference type="Proteomes" id="UP001246372">
    <property type="component" value="Unassembled WGS sequence"/>
</dbReference>
<evidence type="ECO:0000313" key="2">
    <source>
        <dbReference type="EMBL" id="MDT8998097.1"/>
    </source>
</evidence>
<dbReference type="RefSeq" id="WP_315648387.1">
    <property type="nucleotide sequence ID" value="NZ_JAVXZY010000001.1"/>
</dbReference>
<name>A0ABU3P687_9BURK</name>
<keyword evidence="3" id="KW-1185">Reference proteome</keyword>
<dbReference type="EMBL" id="JAVXZY010000001">
    <property type="protein sequence ID" value="MDT8998097.1"/>
    <property type="molecule type" value="Genomic_DNA"/>
</dbReference>
<sequence length="184" mass="20995">MSTSNSLANKPEGATPADAIDPLTRAAQSPGDFDFFFGEWTVRHRRLKRRLAGCLEWQQFDGRSSARPLLGGLGNIDDNWLDLPEGAYRAVTLRSYDPTSGLWSIWWLDGRAPGRLDSPMRGRFEAGVGQFYAEDQFEGRPIRVRFLWFATPGQAPRWEQAFSADDGHSWETNWTMEFLPWVPR</sequence>
<accession>A0ABU3P687</accession>